<sequence length="163" mass="18039">MTTQEAQRIGIRKAIAAVFIGLLVAQVIMTLFSTSDGNFWHGFFWFADFGYGLNIAVAVLVLLFLGYLFGRYAGKAILIRGKSWVSVGLIGGLCVLLLTAFSSGWVGFFQEGLDNNFPYGSTTEEPFLDYIVKPFFWVSLIGFIPALIVGLFCGYAIHKKKKE</sequence>
<dbReference type="AlphaFoldDB" id="A0A6N8L6R0"/>
<feature type="transmembrane region" description="Helical" evidence="1">
    <location>
        <begin position="52"/>
        <end position="72"/>
    </location>
</feature>
<evidence type="ECO:0000313" key="2">
    <source>
        <dbReference type="EMBL" id="MVZ64131.1"/>
    </source>
</evidence>
<proteinExistence type="predicted"/>
<evidence type="ECO:0008006" key="4">
    <source>
        <dbReference type="Google" id="ProtNLM"/>
    </source>
</evidence>
<dbReference type="RefSeq" id="WP_160370848.1">
    <property type="nucleotide sequence ID" value="NZ_WSQA01000022.1"/>
</dbReference>
<feature type="transmembrane region" description="Helical" evidence="1">
    <location>
        <begin position="14"/>
        <end position="32"/>
    </location>
</feature>
<evidence type="ECO:0000313" key="3">
    <source>
        <dbReference type="Proteomes" id="UP000435036"/>
    </source>
</evidence>
<dbReference type="EMBL" id="WSQA01000022">
    <property type="protein sequence ID" value="MVZ64131.1"/>
    <property type="molecule type" value="Genomic_DNA"/>
</dbReference>
<keyword evidence="1" id="KW-0472">Membrane</keyword>
<keyword evidence="3" id="KW-1185">Reference proteome</keyword>
<keyword evidence="1" id="KW-1133">Transmembrane helix</keyword>
<protein>
    <recommendedName>
        <fullName evidence="4">DUF4199 family protein</fullName>
    </recommendedName>
</protein>
<feature type="transmembrane region" description="Helical" evidence="1">
    <location>
        <begin position="135"/>
        <end position="157"/>
    </location>
</feature>
<accession>A0A6N8L6R0</accession>
<feature type="transmembrane region" description="Helical" evidence="1">
    <location>
        <begin position="84"/>
        <end position="108"/>
    </location>
</feature>
<reference evidence="2 3" key="1">
    <citation type="submission" date="2019-12" db="EMBL/GenBank/DDBJ databases">
        <authorList>
            <person name="Dong K."/>
        </authorList>
    </citation>
    <scope>NUCLEOTIDE SEQUENCE [LARGE SCALE GENOMIC DNA]</scope>
    <source>
        <strain evidence="2 3">JCM 31225</strain>
    </source>
</reference>
<evidence type="ECO:0000256" key="1">
    <source>
        <dbReference type="SAM" id="Phobius"/>
    </source>
</evidence>
<keyword evidence="1" id="KW-0812">Transmembrane</keyword>
<name>A0A6N8L6R0_9SPHI</name>
<dbReference type="OrthoDB" id="893801at2"/>
<gene>
    <name evidence="2" type="ORF">GQF63_19075</name>
</gene>
<organism evidence="2 3">
    <name type="scientific">Sphingobacterium humi</name>
    <dbReference type="NCBI Taxonomy" id="1796905"/>
    <lineage>
        <taxon>Bacteria</taxon>
        <taxon>Pseudomonadati</taxon>
        <taxon>Bacteroidota</taxon>
        <taxon>Sphingobacteriia</taxon>
        <taxon>Sphingobacteriales</taxon>
        <taxon>Sphingobacteriaceae</taxon>
        <taxon>Sphingobacterium</taxon>
    </lineage>
</organism>
<comment type="caution">
    <text evidence="2">The sequence shown here is derived from an EMBL/GenBank/DDBJ whole genome shotgun (WGS) entry which is preliminary data.</text>
</comment>
<dbReference type="Proteomes" id="UP000435036">
    <property type="component" value="Unassembled WGS sequence"/>
</dbReference>